<dbReference type="InterPro" id="IPR001509">
    <property type="entry name" value="Epimerase_deHydtase"/>
</dbReference>
<evidence type="ECO:0000259" key="1">
    <source>
        <dbReference type="Pfam" id="PF01370"/>
    </source>
</evidence>
<protein>
    <recommendedName>
        <fullName evidence="1">NAD-dependent epimerase/dehydratase domain-containing protein</fullName>
    </recommendedName>
</protein>
<evidence type="ECO:0000313" key="2">
    <source>
        <dbReference type="EMBL" id="GAH29244.1"/>
    </source>
</evidence>
<gene>
    <name evidence="2" type="ORF">S03H2_03095</name>
</gene>
<name>X1FIM2_9ZZZZ</name>
<organism evidence="2">
    <name type="scientific">marine sediment metagenome</name>
    <dbReference type="NCBI Taxonomy" id="412755"/>
    <lineage>
        <taxon>unclassified sequences</taxon>
        <taxon>metagenomes</taxon>
        <taxon>ecological metagenomes</taxon>
    </lineage>
</organism>
<dbReference type="SUPFAM" id="SSF51735">
    <property type="entry name" value="NAD(P)-binding Rossmann-fold domains"/>
    <property type="match status" value="1"/>
</dbReference>
<dbReference type="AlphaFoldDB" id="X1FIM2"/>
<proteinExistence type="predicted"/>
<reference evidence="2" key="1">
    <citation type="journal article" date="2014" name="Front. Microbiol.">
        <title>High frequency of phylogenetically diverse reductive dehalogenase-homologous genes in deep subseafloor sedimentary metagenomes.</title>
        <authorList>
            <person name="Kawai M."/>
            <person name="Futagami T."/>
            <person name="Toyoda A."/>
            <person name="Takaki Y."/>
            <person name="Nishi S."/>
            <person name="Hori S."/>
            <person name="Arai W."/>
            <person name="Tsubouchi T."/>
            <person name="Morono Y."/>
            <person name="Uchiyama I."/>
            <person name="Ito T."/>
            <person name="Fujiyama A."/>
            <person name="Inagaki F."/>
            <person name="Takami H."/>
        </authorList>
    </citation>
    <scope>NUCLEOTIDE SEQUENCE</scope>
    <source>
        <strain evidence="2">Expedition CK06-06</strain>
    </source>
</reference>
<dbReference type="EMBL" id="BARU01001107">
    <property type="protein sequence ID" value="GAH29244.1"/>
    <property type="molecule type" value="Genomic_DNA"/>
</dbReference>
<dbReference type="Pfam" id="PF01370">
    <property type="entry name" value="Epimerase"/>
    <property type="match status" value="1"/>
</dbReference>
<sequence>MRNKADWKTALKGIDVVFHLAAYQDYLTDFSKFFDVNSRGTTLLYEVIVEKKLLIEKVIVASSHAVYGEGKYKCSEDSIVYPDPRSLDQLKRGDWELRCLKCGVR</sequence>
<feature type="domain" description="NAD-dependent epimerase/dehydratase" evidence="1">
    <location>
        <begin position="2"/>
        <end position="76"/>
    </location>
</feature>
<comment type="caution">
    <text evidence="2">The sequence shown here is derived from an EMBL/GenBank/DDBJ whole genome shotgun (WGS) entry which is preliminary data.</text>
</comment>
<accession>X1FIM2</accession>
<dbReference type="Gene3D" id="3.40.50.720">
    <property type="entry name" value="NAD(P)-binding Rossmann-like Domain"/>
    <property type="match status" value="1"/>
</dbReference>
<dbReference type="InterPro" id="IPR036291">
    <property type="entry name" value="NAD(P)-bd_dom_sf"/>
</dbReference>